<gene>
    <name evidence="1" type="primary">Acey_s0017.g3256</name>
    <name evidence="1" type="ORF">Y032_0017g3256</name>
</gene>
<evidence type="ECO:0000313" key="1">
    <source>
        <dbReference type="EMBL" id="EYC22271.1"/>
    </source>
</evidence>
<dbReference type="EMBL" id="JARK01001353">
    <property type="protein sequence ID" value="EYC22271.1"/>
    <property type="molecule type" value="Genomic_DNA"/>
</dbReference>
<evidence type="ECO:0000313" key="2">
    <source>
        <dbReference type="Proteomes" id="UP000024635"/>
    </source>
</evidence>
<reference evidence="2" key="1">
    <citation type="journal article" date="2015" name="Nat. Genet.">
        <title>The genome and transcriptome of the zoonotic hookworm Ancylostoma ceylanicum identify infection-specific gene families.</title>
        <authorList>
            <person name="Schwarz E.M."/>
            <person name="Hu Y."/>
            <person name="Antoshechkin I."/>
            <person name="Miller M.M."/>
            <person name="Sternberg P.W."/>
            <person name="Aroian R.V."/>
        </authorList>
    </citation>
    <scope>NUCLEOTIDE SEQUENCE</scope>
    <source>
        <strain evidence="2">HY135</strain>
    </source>
</reference>
<keyword evidence="2" id="KW-1185">Reference proteome</keyword>
<accession>A0A016V4T6</accession>
<protein>
    <submittedName>
        <fullName evidence="1">Uncharacterized protein</fullName>
    </submittedName>
</protein>
<sequence>MNLANKASLGIFFQVSDCLLATQIGKKSVAGNARFTLGITVNPFFTISLLQLTICFLPLSEKLLIKTTIAEHAIISSIK</sequence>
<organism evidence="1 2">
    <name type="scientific">Ancylostoma ceylanicum</name>
    <dbReference type="NCBI Taxonomy" id="53326"/>
    <lineage>
        <taxon>Eukaryota</taxon>
        <taxon>Metazoa</taxon>
        <taxon>Ecdysozoa</taxon>
        <taxon>Nematoda</taxon>
        <taxon>Chromadorea</taxon>
        <taxon>Rhabditida</taxon>
        <taxon>Rhabditina</taxon>
        <taxon>Rhabditomorpha</taxon>
        <taxon>Strongyloidea</taxon>
        <taxon>Ancylostomatidae</taxon>
        <taxon>Ancylostomatinae</taxon>
        <taxon>Ancylostoma</taxon>
    </lineage>
</organism>
<comment type="caution">
    <text evidence="1">The sequence shown here is derived from an EMBL/GenBank/DDBJ whole genome shotgun (WGS) entry which is preliminary data.</text>
</comment>
<name>A0A016V4T6_9BILA</name>
<dbReference type="AlphaFoldDB" id="A0A016V4T6"/>
<dbReference type="Proteomes" id="UP000024635">
    <property type="component" value="Unassembled WGS sequence"/>
</dbReference>
<proteinExistence type="predicted"/>